<dbReference type="InterPro" id="IPR036514">
    <property type="entry name" value="SGNH_hydro_sf"/>
</dbReference>
<feature type="compositionally biased region" description="Low complexity" evidence="2">
    <location>
        <begin position="587"/>
        <end position="603"/>
    </location>
</feature>
<keyword evidence="4" id="KW-1185">Reference proteome</keyword>
<name>A0A2B4RQX1_STYPI</name>
<protein>
    <submittedName>
        <fullName evidence="3">PC-esterase domain-containing protein 1B</fullName>
    </submittedName>
</protein>
<dbReference type="STRING" id="50429.A0A2B4RQX1"/>
<dbReference type="Proteomes" id="UP000225706">
    <property type="component" value="Unassembled WGS sequence"/>
</dbReference>
<feature type="compositionally biased region" description="Polar residues" evidence="2">
    <location>
        <begin position="604"/>
        <end position="619"/>
    </location>
</feature>
<dbReference type="PANTHER" id="PTHR14469">
    <property type="entry name" value="SARCOMA ANTIGEN NY-SAR-23"/>
    <property type="match status" value="1"/>
</dbReference>
<reference evidence="4" key="1">
    <citation type="journal article" date="2017" name="bioRxiv">
        <title>Comparative analysis of the genomes of Stylophora pistillata and Acropora digitifera provides evidence for extensive differences between species of corals.</title>
        <authorList>
            <person name="Voolstra C.R."/>
            <person name="Li Y."/>
            <person name="Liew Y.J."/>
            <person name="Baumgarten S."/>
            <person name="Zoccola D."/>
            <person name="Flot J.-F."/>
            <person name="Tambutte S."/>
            <person name="Allemand D."/>
            <person name="Aranda M."/>
        </authorList>
    </citation>
    <scope>NUCLEOTIDE SEQUENCE [LARGE SCALE GENOMIC DNA]</scope>
</reference>
<dbReference type="Gene3D" id="3.40.50.1110">
    <property type="entry name" value="SGNH hydrolase"/>
    <property type="match status" value="1"/>
</dbReference>
<feature type="compositionally biased region" description="Polar residues" evidence="2">
    <location>
        <begin position="568"/>
        <end position="586"/>
    </location>
</feature>
<feature type="region of interest" description="Disordered" evidence="2">
    <location>
        <begin position="551"/>
        <end position="693"/>
    </location>
</feature>
<feature type="region of interest" description="Disordered" evidence="2">
    <location>
        <begin position="359"/>
        <end position="382"/>
    </location>
</feature>
<comment type="caution">
    <text evidence="3">The sequence shown here is derived from an EMBL/GenBank/DDBJ whole genome shotgun (WGS) entry which is preliminary data.</text>
</comment>
<evidence type="ECO:0000313" key="4">
    <source>
        <dbReference type="Proteomes" id="UP000225706"/>
    </source>
</evidence>
<dbReference type="PANTHER" id="PTHR14469:SF0">
    <property type="entry name" value="FAMILY WITH SEQUENCE SIMILARITY 113"/>
    <property type="match status" value="1"/>
</dbReference>
<organism evidence="3 4">
    <name type="scientific">Stylophora pistillata</name>
    <name type="common">Smooth cauliflower coral</name>
    <dbReference type="NCBI Taxonomy" id="50429"/>
    <lineage>
        <taxon>Eukaryota</taxon>
        <taxon>Metazoa</taxon>
        <taxon>Cnidaria</taxon>
        <taxon>Anthozoa</taxon>
        <taxon>Hexacorallia</taxon>
        <taxon>Scleractinia</taxon>
        <taxon>Astrocoeniina</taxon>
        <taxon>Pocilloporidae</taxon>
        <taxon>Stylophora</taxon>
    </lineage>
</organism>
<evidence type="ECO:0000256" key="1">
    <source>
        <dbReference type="ARBA" id="ARBA00037957"/>
    </source>
</evidence>
<dbReference type="AlphaFoldDB" id="A0A2B4RQX1"/>
<proteinExistence type="inferred from homology"/>
<feature type="compositionally biased region" description="Polar residues" evidence="2">
    <location>
        <begin position="644"/>
        <end position="657"/>
    </location>
</feature>
<dbReference type="EMBL" id="LSMT01000372">
    <property type="protein sequence ID" value="PFX19193.1"/>
    <property type="molecule type" value="Genomic_DNA"/>
</dbReference>
<feature type="compositionally biased region" description="Basic and acidic residues" evidence="2">
    <location>
        <begin position="666"/>
        <end position="693"/>
    </location>
</feature>
<accession>A0A2B4RQX1</accession>
<dbReference type="SUPFAM" id="SSF52266">
    <property type="entry name" value="SGNH hydrolase"/>
    <property type="match status" value="1"/>
</dbReference>
<evidence type="ECO:0000256" key="2">
    <source>
        <dbReference type="SAM" id="MobiDB-lite"/>
    </source>
</evidence>
<evidence type="ECO:0000313" key="3">
    <source>
        <dbReference type="EMBL" id="PFX19193.1"/>
    </source>
</evidence>
<comment type="similarity">
    <text evidence="1">Belongs to the PC-esterase family.</text>
</comment>
<sequence>MLLGSTYSVHSLLANIAAESITKIFARLLESFYNDRILLNPNASTPQGPPEPLVLIAASRTISSSISRNNVVGTSSIGPKISFRCSIYRNGVQAVSTYLYIVLSEMAIFFHQDVRDVFQNRKVIVIGDSIQRSVYKDLVCLWTQKDSRYLMQRELRAKGELAFLGDKLLSGGKLEGKMVNGVSYREVREFKDNEVSFKYYFVTRAYSEHMTSILNELKTCGPDIIIMNSTFWDLHHYGDNDLQQYQENLDKLLKGINEIFPLSLLFIWNAALPLAERCKGGFLRKGFLTIPVDKIMKANNLARFATSSQQKIFLDLFTELRNRDNFTQAEDGIHWGMRAHRKISNLILTEVCTSWNKKLPDPPQLPNRPDNRNSSPIPWSSYYPDNRDSNDWNSSSYNGGYDVDYILPYWDSHFTSSMHDRYQIPSRLLSGGLSSPFDYGRNFNLGYSVPYGSQRVQEYQPIQTVIPYVFPSYYPPVQEMNFNFATPVGPHHPPKYLFKPAYSDPFPMKSYSPLTSNHFSSLVGRAPGFLPTPPGTPSYAVYRDGSSSYKDRFKKLSNPSVRGRKFKSSSSTSENTAQNRQSQTPQNSASNKNSGSASATNGSELSDQNNNEAQGSSIDESFPKPNDKNVVVETGESPTDETKSPLSSANPGGSSDPVSDVNAEFPDDKNGGEQKGKSLKGNKEMCGTKRNVDDEVKISAVVSDDAKPGAKRKFDGDEYATAEDVNTSGIKRKCNEDKMALAEDSNPGKIASNESLFADGDSLRCGMKRKLKDVEEPTDVKDAHENGFSQVDGDFHDSKRKHTLLEVNLSQNNNRVEHEETQIAKNLAVHDHLRCALKYDSFI</sequence>
<gene>
    <name evidence="3" type="primary">PCED1B</name>
    <name evidence="3" type="ORF">AWC38_SpisGene16399</name>
</gene>
<dbReference type="OrthoDB" id="9975373at2759"/>